<protein>
    <submittedName>
        <fullName evidence="1">Uncharacterized protein</fullName>
    </submittedName>
</protein>
<proteinExistence type="predicted"/>
<evidence type="ECO:0000313" key="2">
    <source>
        <dbReference type="Proteomes" id="UP001175353"/>
    </source>
</evidence>
<sequence length="318" mass="35415">MDPDFFVSTGTVNSRDLRNSDDINDAAEVPANGVFFSSDKKAAQAQLPDYQPNGISFNIPLTLTDCHAAMKATIHQVRLIVFEIARKEMSVLRRRLTSVKLTGAARDFDESASSMQVNFVPALSISIIDSLQWNGGARLMTVLRTPLEADHEYQECLTKLKTSLLRIEKDMIRTVTGPLKKALINKKTPDFKSLSPQATRYYRDVTAACSEYRDVAGSVCRRIQGDYRAPEISRGLANCPTGGPGWREASALNDQINKLEDQVRDKGWSIWVDGDYATLDDGHAFERADGPSSVIVYLETLVKRLDEGRDRSHNGEQQ</sequence>
<accession>A0AAN6KB55</accession>
<evidence type="ECO:0000313" key="1">
    <source>
        <dbReference type="EMBL" id="KAK0973122.1"/>
    </source>
</evidence>
<keyword evidence="2" id="KW-1185">Reference proteome</keyword>
<dbReference type="Proteomes" id="UP001175353">
    <property type="component" value="Unassembled WGS sequence"/>
</dbReference>
<name>A0AAN6KB55_9PEZI</name>
<dbReference type="EMBL" id="JAUJLE010000163">
    <property type="protein sequence ID" value="KAK0973122.1"/>
    <property type="molecule type" value="Genomic_DNA"/>
</dbReference>
<reference evidence="1" key="1">
    <citation type="submission" date="2023-06" db="EMBL/GenBank/DDBJ databases">
        <title>Black Yeasts Isolated from many extreme environments.</title>
        <authorList>
            <person name="Coleine C."/>
            <person name="Stajich J.E."/>
            <person name="Selbmann L."/>
        </authorList>
    </citation>
    <scope>NUCLEOTIDE SEQUENCE</scope>
    <source>
        <strain evidence="1">CCFEE 5200</strain>
    </source>
</reference>
<organism evidence="1 2">
    <name type="scientific">Friedmanniomyces endolithicus</name>
    <dbReference type="NCBI Taxonomy" id="329885"/>
    <lineage>
        <taxon>Eukaryota</taxon>
        <taxon>Fungi</taxon>
        <taxon>Dikarya</taxon>
        <taxon>Ascomycota</taxon>
        <taxon>Pezizomycotina</taxon>
        <taxon>Dothideomycetes</taxon>
        <taxon>Dothideomycetidae</taxon>
        <taxon>Mycosphaerellales</taxon>
        <taxon>Teratosphaeriaceae</taxon>
        <taxon>Friedmanniomyces</taxon>
    </lineage>
</organism>
<dbReference type="AlphaFoldDB" id="A0AAN6KB55"/>
<comment type="caution">
    <text evidence="1">The sequence shown here is derived from an EMBL/GenBank/DDBJ whole genome shotgun (WGS) entry which is preliminary data.</text>
</comment>
<gene>
    <name evidence="1" type="ORF">LTR91_014839</name>
</gene>